<evidence type="ECO:0000313" key="2">
    <source>
        <dbReference type="Proteomes" id="UP001642464"/>
    </source>
</evidence>
<comment type="caution">
    <text evidence="1">The sequence shown here is derived from an EMBL/GenBank/DDBJ whole genome shotgun (WGS) entry which is preliminary data.</text>
</comment>
<protein>
    <submittedName>
        <fullName evidence="1">Methyltransferase-like protein 9</fullName>
    </submittedName>
</protein>
<reference evidence="1 2" key="1">
    <citation type="submission" date="2024-02" db="EMBL/GenBank/DDBJ databases">
        <authorList>
            <person name="Chen Y."/>
            <person name="Shah S."/>
            <person name="Dougan E. K."/>
            <person name="Thang M."/>
            <person name="Chan C."/>
        </authorList>
    </citation>
    <scope>NUCLEOTIDE SEQUENCE [LARGE SCALE GENOMIC DNA]</scope>
</reference>
<dbReference type="EMBL" id="CAXAMM010032890">
    <property type="protein sequence ID" value="CAK9070453.1"/>
    <property type="molecule type" value="Genomic_DNA"/>
</dbReference>
<accession>A0ABP0P353</accession>
<organism evidence="1 2">
    <name type="scientific">Durusdinium trenchii</name>
    <dbReference type="NCBI Taxonomy" id="1381693"/>
    <lineage>
        <taxon>Eukaryota</taxon>
        <taxon>Sar</taxon>
        <taxon>Alveolata</taxon>
        <taxon>Dinophyceae</taxon>
        <taxon>Suessiales</taxon>
        <taxon>Symbiodiniaceae</taxon>
        <taxon>Durusdinium</taxon>
    </lineage>
</organism>
<dbReference type="InterPro" id="IPR007884">
    <property type="entry name" value="METL9"/>
</dbReference>
<dbReference type="Proteomes" id="UP001642464">
    <property type="component" value="Unassembled WGS sequence"/>
</dbReference>
<dbReference type="Gene3D" id="3.40.50.150">
    <property type="entry name" value="Vaccinia Virus protein VP39"/>
    <property type="match status" value="1"/>
</dbReference>
<proteinExistence type="predicted"/>
<dbReference type="SUPFAM" id="SSF53335">
    <property type="entry name" value="S-adenosyl-L-methionine-dependent methyltransferases"/>
    <property type="match status" value="1"/>
</dbReference>
<dbReference type="Pfam" id="PF05219">
    <property type="entry name" value="DREV"/>
    <property type="match status" value="1"/>
</dbReference>
<name>A0ABP0P353_9DINO</name>
<gene>
    <name evidence="1" type="ORF">SCF082_LOCUS35049</name>
</gene>
<evidence type="ECO:0000313" key="1">
    <source>
        <dbReference type="EMBL" id="CAK9070453.1"/>
    </source>
</evidence>
<keyword evidence="2" id="KW-1185">Reference proteome</keyword>
<sequence>MLLMAMSWSGRLGSLRSGLLLKLWAILSVWAFAPLTFCPTCGIYTSNARTQHLRRAVDGEDVWEPEVPLFDEPEWSAAPAVWPSHLRDAFVSLSPNEAATDFVLEAPIAPLPQAFLYQALCQLPLNEFDLQALLYPASSHLITKEQLEKLFSHAGMDRLAMETILDVGAGDGCITKHLRDLGASVVTTETSLGRACRLRMSGYEVWCEEYERLVGFVRVLWSSGVSCF</sequence>
<dbReference type="InterPro" id="IPR029063">
    <property type="entry name" value="SAM-dependent_MTases_sf"/>
</dbReference>